<dbReference type="EMBL" id="DWVS01000203">
    <property type="protein sequence ID" value="HJC87978.1"/>
    <property type="molecule type" value="Genomic_DNA"/>
</dbReference>
<evidence type="ECO:0000256" key="1">
    <source>
        <dbReference type="SAM" id="MobiDB-lite"/>
    </source>
</evidence>
<gene>
    <name evidence="2" type="ORF">H9926_08195</name>
</gene>
<name>A0A9D2QIT1_9FIRM</name>
<proteinExistence type="predicted"/>
<dbReference type="Gene3D" id="2.40.128.20">
    <property type="match status" value="1"/>
</dbReference>
<reference evidence="2" key="1">
    <citation type="journal article" date="2021" name="PeerJ">
        <title>Extensive microbial diversity within the chicken gut microbiome revealed by metagenomics and culture.</title>
        <authorList>
            <person name="Gilroy R."/>
            <person name="Ravi A."/>
            <person name="Getino M."/>
            <person name="Pursley I."/>
            <person name="Horton D.L."/>
            <person name="Alikhan N.F."/>
            <person name="Baker D."/>
            <person name="Gharbi K."/>
            <person name="Hall N."/>
            <person name="Watson M."/>
            <person name="Adriaenssens E.M."/>
            <person name="Foster-Nyarko E."/>
            <person name="Jarju S."/>
            <person name="Secka A."/>
            <person name="Antonio M."/>
            <person name="Oren A."/>
            <person name="Chaudhuri R.R."/>
            <person name="La Ragione R."/>
            <person name="Hildebrand F."/>
            <person name="Pallen M.J."/>
        </authorList>
    </citation>
    <scope>NUCLEOTIDE SEQUENCE</scope>
    <source>
        <strain evidence="2">ChiBcec1-1630</strain>
    </source>
</reference>
<protein>
    <submittedName>
        <fullName evidence="2">DUF1934 domain-containing protein</fullName>
    </submittedName>
</protein>
<reference evidence="2" key="2">
    <citation type="submission" date="2021-04" db="EMBL/GenBank/DDBJ databases">
        <authorList>
            <person name="Gilroy R."/>
        </authorList>
    </citation>
    <scope>NUCLEOTIDE SEQUENCE</scope>
    <source>
        <strain evidence="2">ChiBcec1-1630</strain>
    </source>
</reference>
<dbReference type="SUPFAM" id="SSF50814">
    <property type="entry name" value="Lipocalins"/>
    <property type="match status" value="1"/>
</dbReference>
<evidence type="ECO:0000313" key="3">
    <source>
        <dbReference type="Proteomes" id="UP000823922"/>
    </source>
</evidence>
<dbReference type="InterPro" id="IPR015231">
    <property type="entry name" value="DUF1934"/>
</dbReference>
<sequence>MTKEVMLTIRGLQFDQGPDSEEIETVQWGQYYKKNGTHYIIYEEMMEGFEEPVRNVIKFREREMNLMKRGMVNVYMAFEECKKNITNYLTPYGSLLIGMDTRRVKFSEGEEEIRLQVEYALEVNYEYLADCHIEIRIQPAGKAMPDARLKLTKKDISAAKKEPGNRDEADSRMRM</sequence>
<dbReference type="AlphaFoldDB" id="A0A9D2QIT1"/>
<comment type="caution">
    <text evidence="2">The sequence shown here is derived from an EMBL/GenBank/DDBJ whole genome shotgun (WGS) entry which is preliminary data.</text>
</comment>
<organism evidence="2 3">
    <name type="scientific">Candidatus Eisenbergiella intestinigallinarum</name>
    <dbReference type="NCBI Taxonomy" id="2838549"/>
    <lineage>
        <taxon>Bacteria</taxon>
        <taxon>Bacillati</taxon>
        <taxon>Bacillota</taxon>
        <taxon>Clostridia</taxon>
        <taxon>Lachnospirales</taxon>
        <taxon>Lachnospiraceae</taxon>
        <taxon>Eisenbergiella</taxon>
    </lineage>
</organism>
<dbReference type="Pfam" id="PF09148">
    <property type="entry name" value="DUF1934"/>
    <property type="match status" value="1"/>
</dbReference>
<evidence type="ECO:0000313" key="2">
    <source>
        <dbReference type="EMBL" id="HJC87978.1"/>
    </source>
</evidence>
<feature type="region of interest" description="Disordered" evidence="1">
    <location>
        <begin position="154"/>
        <end position="175"/>
    </location>
</feature>
<accession>A0A9D2QIT1</accession>
<dbReference type="InterPro" id="IPR012674">
    <property type="entry name" value="Calycin"/>
</dbReference>
<dbReference type="Proteomes" id="UP000823922">
    <property type="component" value="Unassembled WGS sequence"/>
</dbReference>